<reference evidence="2 3" key="1">
    <citation type="submission" date="2020-08" db="EMBL/GenBank/DDBJ databases">
        <title>Genomic Encyclopedia of Type Strains, Phase IV (KMG-IV): sequencing the most valuable type-strain genomes for metagenomic binning, comparative biology and taxonomic classification.</title>
        <authorList>
            <person name="Goeker M."/>
        </authorList>
    </citation>
    <scope>NUCLEOTIDE SEQUENCE [LARGE SCALE GENOMIC DNA]</scope>
    <source>
        <strain evidence="2 3">DSM 19979</strain>
    </source>
</reference>
<evidence type="ECO:0000259" key="1">
    <source>
        <dbReference type="Pfam" id="PF13477"/>
    </source>
</evidence>
<dbReference type="InterPro" id="IPR028098">
    <property type="entry name" value="Glyco_trans_4-like_N"/>
</dbReference>
<organism evidence="2 3">
    <name type="scientific">Roseococcus suduntuyensis</name>
    <dbReference type="NCBI Taxonomy" id="455361"/>
    <lineage>
        <taxon>Bacteria</taxon>
        <taxon>Pseudomonadati</taxon>
        <taxon>Pseudomonadota</taxon>
        <taxon>Alphaproteobacteria</taxon>
        <taxon>Acetobacterales</taxon>
        <taxon>Roseomonadaceae</taxon>
        <taxon>Roseococcus</taxon>
    </lineage>
</organism>
<dbReference type="Pfam" id="PF13477">
    <property type="entry name" value="Glyco_trans_4_2"/>
    <property type="match status" value="1"/>
</dbReference>
<protein>
    <submittedName>
        <fullName evidence="2">Glycosyltransferase involved in cell wall biosynthesis</fullName>
    </submittedName>
</protein>
<proteinExistence type="predicted"/>
<dbReference type="Proteomes" id="UP000553193">
    <property type="component" value="Unassembled WGS sequence"/>
</dbReference>
<dbReference type="RefSeq" id="WP_184386463.1">
    <property type="nucleotide sequence ID" value="NZ_JACIDJ010000009.1"/>
</dbReference>
<keyword evidence="3" id="KW-1185">Reference proteome</keyword>
<feature type="domain" description="Glycosyltransferase subfamily 4-like N-terminal" evidence="1">
    <location>
        <begin position="135"/>
        <end position="205"/>
    </location>
</feature>
<dbReference type="Pfam" id="PF13692">
    <property type="entry name" value="Glyco_trans_1_4"/>
    <property type="match status" value="1"/>
</dbReference>
<name>A0A840AF14_9PROT</name>
<sequence>MPRILFVSLHGSPHTARWVECVADSGLDLHMFGIDAGPPNSLLRGVTLHVPAPPRPQGPGPLTRVRRFAGLALRDTAEASRRILRRLRQRPLPLPPPGAVRVVEMPAAAPQPADARIPFGDTGADYPATHGPAMLADLVVRLKPDLIHSMEFQHCGYLVLAARDILGADNFPPWLATNWGSDIYLFGREPAHAAMIRRLLAAADLYSCECHRDITLAREMGFTGPDLPVLPNSGGLDLARIAPLRSPMPPSRRKTIMIKGYDHFAGRAMVSLAVLERFADRLRGHEIVMFSAGARPRVRALELREQGVLNIRVIDWATHEDILAEFGRARMYMGISLSDAISTSVLESMAMGAFPIQTNTSCCEEWFEDGVGGFAVPPDNFEVICGRFERALTDDALVDNAALVNRAVVEARLDTRVVQPQVRNFYAQAFGHLAR</sequence>
<accession>A0A840AF14</accession>
<gene>
    <name evidence="2" type="ORF">GGQ83_003705</name>
</gene>
<dbReference type="GO" id="GO:0016757">
    <property type="term" value="F:glycosyltransferase activity"/>
    <property type="evidence" value="ECO:0007669"/>
    <property type="project" value="UniProtKB-ARBA"/>
</dbReference>
<dbReference type="EMBL" id="JACIDJ010000009">
    <property type="protein sequence ID" value="MBB3900229.1"/>
    <property type="molecule type" value="Genomic_DNA"/>
</dbReference>
<dbReference type="SUPFAM" id="SSF53756">
    <property type="entry name" value="UDP-Glycosyltransferase/glycogen phosphorylase"/>
    <property type="match status" value="1"/>
</dbReference>
<comment type="caution">
    <text evidence="2">The sequence shown here is derived from an EMBL/GenBank/DDBJ whole genome shotgun (WGS) entry which is preliminary data.</text>
</comment>
<evidence type="ECO:0000313" key="2">
    <source>
        <dbReference type="EMBL" id="MBB3900229.1"/>
    </source>
</evidence>
<dbReference type="AlphaFoldDB" id="A0A840AF14"/>
<dbReference type="Gene3D" id="3.40.50.2000">
    <property type="entry name" value="Glycogen Phosphorylase B"/>
    <property type="match status" value="2"/>
</dbReference>
<keyword evidence="2" id="KW-0808">Transferase</keyword>
<evidence type="ECO:0000313" key="3">
    <source>
        <dbReference type="Proteomes" id="UP000553193"/>
    </source>
</evidence>